<dbReference type="InterPro" id="IPR005913">
    <property type="entry name" value="dTDP_dehydrorham_reduct"/>
</dbReference>
<dbReference type="EMBL" id="JFHU01000107">
    <property type="protein sequence ID" value="EXX89134.1"/>
    <property type="molecule type" value="Genomic_DNA"/>
</dbReference>
<dbReference type="SUPFAM" id="SSF51735">
    <property type="entry name" value="NAD(P)-binding Rossmann-fold domains"/>
    <property type="match status" value="1"/>
</dbReference>
<protein>
    <recommendedName>
        <fullName evidence="2">dTDP-4-dehydrorhamnose reductase</fullName>
        <ecNumber evidence="2">1.1.1.133</ecNumber>
    </recommendedName>
</protein>
<comment type="similarity">
    <text evidence="1 2">Belongs to the dTDP-4-dehydrorhamnose reductase family.</text>
</comment>
<name>A0A9W5S204_9BACL</name>
<accession>A0A9W5S204</accession>
<dbReference type="CDD" id="cd05254">
    <property type="entry name" value="dTDP_HR_like_SDR_e"/>
    <property type="match status" value="1"/>
</dbReference>
<keyword evidence="2" id="KW-0560">Oxidoreductase</keyword>
<reference evidence="4 5" key="1">
    <citation type="submission" date="2014-02" db="EMBL/GenBank/DDBJ databases">
        <title>Genome sequence of Paenibacillus darwinianus reveals adaptive mechanisms for survival in Antarctic soils.</title>
        <authorList>
            <person name="Dsouza M."/>
            <person name="Taylor M.W."/>
            <person name="Turner S.J."/>
            <person name="Aislabie J."/>
        </authorList>
    </citation>
    <scope>NUCLEOTIDE SEQUENCE [LARGE SCALE GENOMIC DNA]</scope>
    <source>
        <strain evidence="4 5">CE1</strain>
    </source>
</reference>
<dbReference type="Proteomes" id="UP000053750">
    <property type="component" value="Unassembled WGS sequence"/>
</dbReference>
<dbReference type="Pfam" id="PF04321">
    <property type="entry name" value="RmlD_sub_bind"/>
    <property type="match status" value="1"/>
</dbReference>
<dbReference type="GO" id="GO:0019305">
    <property type="term" value="P:dTDP-rhamnose biosynthetic process"/>
    <property type="evidence" value="ECO:0007669"/>
    <property type="project" value="TreeGrafter"/>
</dbReference>
<evidence type="ECO:0000313" key="5">
    <source>
        <dbReference type="Proteomes" id="UP000053750"/>
    </source>
</evidence>
<dbReference type="PANTHER" id="PTHR10491:SF4">
    <property type="entry name" value="METHIONINE ADENOSYLTRANSFERASE 2 SUBUNIT BETA"/>
    <property type="match status" value="1"/>
</dbReference>
<comment type="caution">
    <text evidence="4">The sequence shown here is derived from an EMBL/GenBank/DDBJ whole genome shotgun (WGS) entry which is preliminary data.</text>
</comment>
<comment type="function">
    <text evidence="2">Catalyzes the reduction of dTDP-6-deoxy-L-lyxo-4-hexulose to yield dTDP-L-rhamnose.</text>
</comment>
<sequence length="283" mass="31449">MNMLVIGGHGMAGHMLVRYFRRPASGVQVIQTVRKLTGADSERLLEADDFEAVLRMVKGERPDIIVNAAGVLNQDAEERPMAAYSVNGMLPHWLRHAADVIGSRLIHISSDCVFSGSRGGYTETDRPDGTSVYARSKALGEVTDARHLTIRTSIIGPEIRPAGIGLLYWFLRQSDPVKGYAQVMWNGVTTLELAKAVEYAVRNPRVGGLVHLTAPEPVSKLELLRLFAEVFDRRGIVIEPSEDPRIDRTLTATRTDWRYEAQPYPAMLEELARWMKPDGGVQT</sequence>
<feature type="domain" description="RmlD-like substrate binding" evidence="3">
    <location>
        <begin position="1"/>
        <end position="240"/>
    </location>
</feature>
<dbReference type="RefSeq" id="WP_036580546.1">
    <property type="nucleotide sequence ID" value="NZ_KK082131.1"/>
</dbReference>
<gene>
    <name evidence="4" type="ORF">BG53_00635</name>
</gene>
<dbReference type="GO" id="GO:0005829">
    <property type="term" value="C:cytosol"/>
    <property type="evidence" value="ECO:0007669"/>
    <property type="project" value="TreeGrafter"/>
</dbReference>
<evidence type="ECO:0000259" key="3">
    <source>
        <dbReference type="Pfam" id="PF04321"/>
    </source>
</evidence>
<evidence type="ECO:0000313" key="4">
    <source>
        <dbReference type="EMBL" id="EXX89134.1"/>
    </source>
</evidence>
<dbReference type="GO" id="GO:0008831">
    <property type="term" value="F:dTDP-4-dehydrorhamnose reductase activity"/>
    <property type="evidence" value="ECO:0007669"/>
    <property type="project" value="UniProtKB-EC"/>
</dbReference>
<keyword evidence="2" id="KW-0521">NADP</keyword>
<dbReference type="InterPro" id="IPR029903">
    <property type="entry name" value="RmlD-like-bd"/>
</dbReference>
<comment type="pathway">
    <text evidence="2">Carbohydrate biosynthesis; dTDP-L-rhamnose biosynthesis.</text>
</comment>
<dbReference type="PANTHER" id="PTHR10491">
    <property type="entry name" value="DTDP-4-DEHYDRORHAMNOSE REDUCTASE"/>
    <property type="match status" value="1"/>
</dbReference>
<proteinExistence type="inferred from homology"/>
<dbReference type="Gene3D" id="3.40.50.720">
    <property type="entry name" value="NAD(P)-binding Rossmann-like Domain"/>
    <property type="match status" value="1"/>
</dbReference>
<keyword evidence="5" id="KW-1185">Reference proteome</keyword>
<dbReference type="EC" id="1.1.1.133" evidence="2"/>
<dbReference type="AlphaFoldDB" id="A0A9W5S204"/>
<dbReference type="OrthoDB" id="9803892at2"/>
<evidence type="ECO:0000256" key="2">
    <source>
        <dbReference type="RuleBase" id="RU364082"/>
    </source>
</evidence>
<organism evidence="4 5">
    <name type="scientific">Paenibacillus darwinianus</name>
    <dbReference type="NCBI Taxonomy" id="1380763"/>
    <lineage>
        <taxon>Bacteria</taxon>
        <taxon>Bacillati</taxon>
        <taxon>Bacillota</taxon>
        <taxon>Bacilli</taxon>
        <taxon>Bacillales</taxon>
        <taxon>Paenibacillaceae</taxon>
        <taxon>Paenibacillus</taxon>
    </lineage>
</organism>
<dbReference type="InterPro" id="IPR036291">
    <property type="entry name" value="NAD(P)-bd_dom_sf"/>
</dbReference>
<evidence type="ECO:0000256" key="1">
    <source>
        <dbReference type="ARBA" id="ARBA00010944"/>
    </source>
</evidence>